<evidence type="ECO:0000256" key="1">
    <source>
        <dbReference type="ARBA" id="ARBA00023015"/>
    </source>
</evidence>
<keyword evidence="2" id="KW-0238">DNA-binding</keyword>
<organism evidence="5 6">
    <name type="scientific">Candidatus Enterococcus moelleringii</name>
    <dbReference type="NCBI Taxonomy" id="2815325"/>
    <lineage>
        <taxon>Bacteria</taxon>
        <taxon>Bacillati</taxon>
        <taxon>Bacillota</taxon>
        <taxon>Bacilli</taxon>
        <taxon>Lactobacillales</taxon>
        <taxon>Enterococcaceae</taxon>
        <taxon>Enterococcus</taxon>
    </lineage>
</organism>
<dbReference type="Pfam" id="PF01047">
    <property type="entry name" value="MarR"/>
    <property type="match status" value="1"/>
</dbReference>
<evidence type="ECO:0000256" key="3">
    <source>
        <dbReference type="ARBA" id="ARBA00023163"/>
    </source>
</evidence>
<dbReference type="EMBL" id="JAFREM010000017">
    <property type="protein sequence ID" value="MBO1306710.1"/>
    <property type="molecule type" value="Genomic_DNA"/>
</dbReference>
<name>A0ABS3LAP7_9ENTE</name>
<dbReference type="SMART" id="SM00347">
    <property type="entry name" value="HTH_MARR"/>
    <property type="match status" value="1"/>
</dbReference>
<dbReference type="SUPFAM" id="SSF46785">
    <property type="entry name" value="Winged helix' DNA-binding domain"/>
    <property type="match status" value="1"/>
</dbReference>
<keyword evidence="1" id="KW-0805">Transcription regulation</keyword>
<evidence type="ECO:0000259" key="4">
    <source>
        <dbReference type="PROSITE" id="PS50995"/>
    </source>
</evidence>
<keyword evidence="3" id="KW-0804">Transcription</keyword>
<dbReference type="PANTHER" id="PTHR42756:SF1">
    <property type="entry name" value="TRANSCRIPTIONAL REPRESSOR OF EMRAB OPERON"/>
    <property type="match status" value="1"/>
</dbReference>
<evidence type="ECO:0000313" key="5">
    <source>
        <dbReference type="EMBL" id="MBO1306710.1"/>
    </source>
</evidence>
<comment type="caution">
    <text evidence="5">The sequence shown here is derived from an EMBL/GenBank/DDBJ whole genome shotgun (WGS) entry which is preliminary data.</text>
</comment>
<evidence type="ECO:0000256" key="2">
    <source>
        <dbReference type="ARBA" id="ARBA00023125"/>
    </source>
</evidence>
<dbReference type="Proteomes" id="UP000664601">
    <property type="component" value="Unassembled WGS sequence"/>
</dbReference>
<evidence type="ECO:0000313" key="6">
    <source>
        <dbReference type="Proteomes" id="UP000664601"/>
    </source>
</evidence>
<dbReference type="RefSeq" id="WP_207673637.1">
    <property type="nucleotide sequence ID" value="NZ_JAFREM010000017.1"/>
</dbReference>
<dbReference type="Gene3D" id="1.10.10.10">
    <property type="entry name" value="Winged helix-like DNA-binding domain superfamily/Winged helix DNA-binding domain"/>
    <property type="match status" value="1"/>
</dbReference>
<reference evidence="5 6" key="1">
    <citation type="submission" date="2021-03" db="EMBL/GenBank/DDBJ databases">
        <title>Enterococcal diversity collection.</title>
        <authorList>
            <person name="Gilmore M.S."/>
            <person name="Schwartzman J."/>
            <person name="Van Tyne D."/>
            <person name="Martin M."/>
            <person name="Earl A.M."/>
            <person name="Manson A.L."/>
            <person name="Straub T."/>
            <person name="Salamzade R."/>
            <person name="Saavedra J."/>
            <person name="Lebreton F."/>
            <person name="Prichula J."/>
            <person name="Schaufler K."/>
            <person name="Gaca A."/>
            <person name="Sgardioli B."/>
            <person name="Wagenaar J."/>
            <person name="Strong T."/>
        </authorList>
    </citation>
    <scope>NUCLEOTIDE SEQUENCE [LARGE SCALE GENOMIC DNA]</scope>
    <source>
        <strain evidence="5 6">669A</strain>
    </source>
</reference>
<sequence>MAQSLGRLISILYRKNQAYLNEALVVYDLTASEQAVLMYLYKKSPVTQDEIAHYLQLDKASITRTLQSLMKKEYVTKKKDAADKRYNLVSITEKGAAIKPTIMEKLQDWNRFLLEDFDQEQQEFIYNSLLDIVEKAEKYEG</sequence>
<keyword evidence="6" id="KW-1185">Reference proteome</keyword>
<dbReference type="PANTHER" id="PTHR42756">
    <property type="entry name" value="TRANSCRIPTIONAL REGULATOR, MARR"/>
    <property type="match status" value="1"/>
</dbReference>
<dbReference type="PROSITE" id="PS50995">
    <property type="entry name" value="HTH_MARR_2"/>
    <property type="match status" value="1"/>
</dbReference>
<dbReference type="PRINTS" id="PR00598">
    <property type="entry name" value="HTHMARR"/>
</dbReference>
<dbReference type="InterPro" id="IPR036388">
    <property type="entry name" value="WH-like_DNA-bd_sf"/>
</dbReference>
<dbReference type="InterPro" id="IPR036390">
    <property type="entry name" value="WH_DNA-bd_sf"/>
</dbReference>
<gene>
    <name evidence="5" type="ORF">JZO70_11090</name>
</gene>
<accession>A0ABS3LAP7</accession>
<protein>
    <submittedName>
        <fullName evidence="5">MarR family transcriptional regulator</fullName>
    </submittedName>
</protein>
<feature type="domain" description="HTH marR-type" evidence="4">
    <location>
        <begin position="1"/>
        <end position="134"/>
    </location>
</feature>
<dbReference type="InterPro" id="IPR000835">
    <property type="entry name" value="HTH_MarR-typ"/>
</dbReference>
<proteinExistence type="predicted"/>